<organism evidence="2 3">
    <name type="scientific">Legionella maioricensis</name>
    <dbReference type="NCBI Taxonomy" id="2896528"/>
    <lineage>
        <taxon>Bacteria</taxon>
        <taxon>Pseudomonadati</taxon>
        <taxon>Pseudomonadota</taxon>
        <taxon>Gammaproteobacteria</taxon>
        <taxon>Legionellales</taxon>
        <taxon>Legionellaceae</taxon>
        <taxon>Legionella</taxon>
    </lineage>
</organism>
<keyword evidence="1" id="KW-1133">Transmembrane helix</keyword>
<dbReference type="EMBL" id="JAJKBJ010000005">
    <property type="protein sequence ID" value="MCL9683723.1"/>
    <property type="molecule type" value="Genomic_DNA"/>
</dbReference>
<keyword evidence="1" id="KW-0812">Transmembrane</keyword>
<evidence type="ECO:0000313" key="3">
    <source>
        <dbReference type="Proteomes" id="UP001139721"/>
    </source>
</evidence>
<name>A0A9X2ICF8_9GAMM</name>
<feature type="transmembrane region" description="Helical" evidence="1">
    <location>
        <begin position="217"/>
        <end position="238"/>
    </location>
</feature>
<protein>
    <submittedName>
        <fullName evidence="2">Uncharacterized protein</fullName>
    </submittedName>
</protein>
<comment type="caution">
    <text evidence="2">The sequence shown here is derived from an EMBL/GenBank/DDBJ whole genome shotgun (WGS) entry which is preliminary data.</text>
</comment>
<keyword evidence="1" id="KW-0472">Membrane</keyword>
<sequence>MPRKTNSKEQINKAKFDEVCNELIQIRKDLSPKKCQSLNSYSAILIRYNLINTQSDEIKEYTTKHPSAKNKLRSLESKIAILMANHNLKYGIQPDYDFIEEKKEATPNKEEQEKEYKKQQFIKEKTLREKKLSEYTKLIKQLEAKRDEFHTRYPNDSCDDITNAYGASCQLVNILNGYAESYKNQDITLTQFKENSSRVIQNRRSGVLGEHRGVKELLINILLVIGTLGIGYAVAALFTQNLSPIKCNTDTVNLLTKTKEILDEVGEVNGVSI</sequence>
<evidence type="ECO:0000313" key="2">
    <source>
        <dbReference type="EMBL" id="MCL9683723.1"/>
    </source>
</evidence>
<proteinExistence type="predicted"/>
<reference evidence="2" key="1">
    <citation type="submission" date="2021-11" db="EMBL/GenBank/DDBJ databases">
        <title>Legionella maioricencis sp. nov., a new species isolated from hot water samples in Mallorca.</title>
        <authorList>
            <person name="Crespi S."/>
            <person name="Drasar V."/>
            <person name="Salva-Serra F."/>
            <person name="Jaen-Luchoro D."/>
            <person name="Pineiro-Iglesias B."/>
            <person name="Aliaga F."/>
            <person name="Fernandez-Juarez V."/>
            <person name="Coll G."/>
            <person name="Moore E.R.B."/>
            <person name="Bennasar-Figueras A."/>
        </authorList>
    </citation>
    <scope>NUCLEOTIDE SEQUENCE</scope>
    <source>
        <strain evidence="2">HCPI-6</strain>
    </source>
</reference>
<evidence type="ECO:0000256" key="1">
    <source>
        <dbReference type="SAM" id="Phobius"/>
    </source>
</evidence>
<dbReference type="AlphaFoldDB" id="A0A9X2ICF8"/>
<dbReference type="RefSeq" id="WP_250421639.1">
    <property type="nucleotide sequence ID" value="NZ_JAJKBJ010000005.1"/>
</dbReference>
<keyword evidence="3" id="KW-1185">Reference proteome</keyword>
<gene>
    <name evidence="2" type="ORF">LOX96_06435</name>
</gene>
<accession>A0A9X2ICF8</accession>
<dbReference type="Proteomes" id="UP001139721">
    <property type="component" value="Unassembled WGS sequence"/>
</dbReference>